<dbReference type="SUPFAM" id="SSF51984">
    <property type="entry name" value="MurCD N-terminal domain"/>
    <property type="match status" value="1"/>
</dbReference>
<name>A0A2W7N9H7_9BACT</name>
<dbReference type="InterPro" id="IPR036565">
    <property type="entry name" value="Mur-like_cat_sf"/>
</dbReference>
<comment type="caution">
    <text evidence="3">The sequence shown here is derived from an EMBL/GenBank/DDBJ whole genome shotgun (WGS) entry which is preliminary data.</text>
</comment>
<dbReference type="SUPFAM" id="SSF53623">
    <property type="entry name" value="MurD-like peptide ligases, catalytic domain"/>
    <property type="match status" value="1"/>
</dbReference>
<evidence type="ECO:0000313" key="3">
    <source>
        <dbReference type="EMBL" id="PZX16871.1"/>
    </source>
</evidence>
<dbReference type="Pfam" id="PF01225">
    <property type="entry name" value="Mur_ligase"/>
    <property type="match status" value="1"/>
</dbReference>
<evidence type="ECO:0000313" key="4">
    <source>
        <dbReference type="Proteomes" id="UP000249239"/>
    </source>
</evidence>
<evidence type="ECO:0000259" key="1">
    <source>
        <dbReference type="Pfam" id="PF01225"/>
    </source>
</evidence>
<dbReference type="InterPro" id="IPR036615">
    <property type="entry name" value="Mur_ligase_C_dom_sf"/>
</dbReference>
<dbReference type="Gene3D" id="3.90.190.20">
    <property type="entry name" value="Mur ligase, C-terminal domain"/>
    <property type="match status" value="1"/>
</dbReference>
<protein>
    <submittedName>
        <fullName evidence="3">UDP-N-acetylmuramate: L-alanyl-gamma-D-glutamyl-meso-diaminopimelate ligase</fullName>
    </submittedName>
</protein>
<dbReference type="PANTHER" id="PTHR43445">
    <property type="entry name" value="UDP-N-ACETYLMURAMATE--L-ALANINE LIGASE-RELATED"/>
    <property type="match status" value="1"/>
</dbReference>
<sequence>MCRTTQSNNHQHITHLMRVHFIAIGGSAMHNLAIALHKKGYHVTGSDDEIFEPSKSRLAQHGLLPQQPGWHPEKIDDSLDAIILGMHARGDNPELQKALDMGLKVYSYPEYLYTQTTDKVRAVVGGSHGKTTVTSMVMHALAHHQKAFDFMVGAQLEGFDTMVSLTAKAPVAVFEGDEYLSSPIDMRPKFLWYKPQVAILTGVAWDHINVFPTFDGYVEQFRMFADTIADGGTLIYYGDDEHLQAIASKQQHRIQTVAYRGIPHRVENGNTILQWAGRDYCTPVFGAHNLQNIHAAMLMCETLGMSHHDFLTSMGTFKGAARRLQTLYTGESSTVFFDFAHSPSKLKATTQAVREQYPHRELVACMELHTFSSLNKAFLPQYRHAMQAAHNAYVYFSPEVMKHKRLEPFTPQEAETAFDQPGLKAYTQSAPLFDMLRSIDWTNKNLLIMTSGNFDGIDIRAFVKEVFEKP</sequence>
<dbReference type="GO" id="GO:0016881">
    <property type="term" value="F:acid-amino acid ligase activity"/>
    <property type="evidence" value="ECO:0007669"/>
    <property type="project" value="InterPro"/>
</dbReference>
<feature type="domain" description="Mur ligase N-terminal catalytic" evidence="1">
    <location>
        <begin position="19"/>
        <end position="112"/>
    </location>
</feature>
<keyword evidence="4" id="KW-1185">Reference proteome</keyword>
<dbReference type="InterPro" id="IPR013221">
    <property type="entry name" value="Mur_ligase_cen"/>
</dbReference>
<dbReference type="Gene3D" id="3.40.50.720">
    <property type="entry name" value="NAD(P)-binding Rossmann-like Domain"/>
    <property type="match status" value="1"/>
</dbReference>
<proteinExistence type="predicted"/>
<keyword evidence="3" id="KW-0436">Ligase</keyword>
<accession>A0A2W7N9H7</accession>
<organism evidence="3 4">
    <name type="scientific">Breznakibacter xylanolyticus</name>
    <dbReference type="NCBI Taxonomy" id="990"/>
    <lineage>
        <taxon>Bacteria</taxon>
        <taxon>Pseudomonadati</taxon>
        <taxon>Bacteroidota</taxon>
        <taxon>Bacteroidia</taxon>
        <taxon>Marinilabiliales</taxon>
        <taxon>Marinilabiliaceae</taxon>
        <taxon>Breznakibacter</taxon>
    </lineage>
</organism>
<dbReference type="PANTHER" id="PTHR43445:SF5">
    <property type="entry name" value="UDP-N-ACETYLMURAMATE--L-ALANYL-GAMMA-D-GLUTAMYL-MESO-2,6-DIAMINOHEPTANDIOATE LIGASE"/>
    <property type="match status" value="1"/>
</dbReference>
<evidence type="ECO:0000259" key="2">
    <source>
        <dbReference type="Pfam" id="PF08245"/>
    </source>
</evidence>
<dbReference type="Gene3D" id="3.40.1190.10">
    <property type="entry name" value="Mur-like, catalytic domain"/>
    <property type="match status" value="1"/>
</dbReference>
<reference evidence="3 4" key="1">
    <citation type="submission" date="2018-06" db="EMBL/GenBank/DDBJ databases">
        <title>Genomic Encyclopedia of Archaeal and Bacterial Type Strains, Phase II (KMG-II): from individual species to whole genera.</title>
        <authorList>
            <person name="Goeker M."/>
        </authorList>
    </citation>
    <scope>NUCLEOTIDE SEQUENCE [LARGE SCALE GENOMIC DNA]</scope>
    <source>
        <strain evidence="3 4">DSM 6779</strain>
    </source>
</reference>
<dbReference type="RefSeq" id="WP_245934975.1">
    <property type="nucleotide sequence ID" value="NZ_QKZK01000011.1"/>
</dbReference>
<dbReference type="Proteomes" id="UP000249239">
    <property type="component" value="Unassembled WGS sequence"/>
</dbReference>
<dbReference type="AlphaFoldDB" id="A0A2W7N9H7"/>
<dbReference type="InterPro" id="IPR000713">
    <property type="entry name" value="Mur_ligase_N"/>
</dbReference>
<feature type="domain" description="Mur ligase central" evidence="2">
    <location>
        <begin position="124"/>
        <end position="299"/>
    </location>
</feature>
<dbReference type="EMBL" id="QKZK01000011">
    <property type="protein sequence ID" value="PZX16871.1"/>
    <property type="molecule type" value="Genomic_DNA"/>
</dbReference>
<dbReference type="Pfam" id="PF08245">
    <property type="entry name" value="Mur_ligase_M"/>
    <property type="match status" value="1"/>
</dbReference>
<gene>
    <name evidence="3" type="ORF">LX69_01685</name>
</gene>
<dbReference type="SUPFAM" id="SSF53244">
    <property type="entry name" value="MurD-like peptide ligases, peptide-binding domain"/>
    <property type="match status" value="1"/>
</dbReference>
<dbReference type="InterPro" id="IPR050061">
    <property type="entry name" value="MurCDEF_pg_biosynth"/>
</dbReference>
<dbReference type="GO" id="GO:0005524">
    <property type="term" value="F:ATP binding"/>
    <property type="evidence" value="ECO:0007669"/>
    <property type="project" value="InterPro"/>
</dbReference>